<reference evidence="3 4" key="1">
    <citation type="journal article" date="2021" name="Nat. Commun.">
        <title>Genetic determinants of endophytism in the Arabidopsis root mycobiome.</title>
        <authorList>
            <person name="Mesny F."/>
            <person name="Miyauchi S."/>
            <person name="Thiergart T."/>
            <person name="Pickel B."/>
            <person name="Atanasova L."/>
            <person name="Karlsson M."/>
            <person name="Huettel B."/>
            <person name="Barry K.W."/>
            <person name="Haridas S."/>
            <person name="Chen C."/>
            <person name="Bauer D."/>
            <person name="Andreopoulos W."/>
            <person name="Pangilinan J."/>
            <person name="LaButti K."/>
            <person name="Riley R."/>
            <person name="Lipzen A."/>
            <person name="Clum A."/>
            <person name="Drula E."/>
            <person name="Henrissat B."/>
            <person name="Kohler A."/>
            <person name="Grigoriev I.V."/>
            <person name="Martin F.M."/>
            <person name="Hacquard S."/>
        </authorList>
    </citation>
    <scope>NUCLEOTIDE SEQUENCE [LARGE SCALE GENOMIC DNA]</scope>
    <source>
        <strain evidence="3 4">MPI-CAGE-CH-0241</strain>
    </source>
</reference>
<feature type="region of interest" description="Disordered" evidence="1">
    <location>
        <begin position="146"/>
        <end position="193"/>
    </location>
</feature>
<dbReference type="Gene3D" id="1.10.167.10">
    <property type="entry name" value="Regulator of G-protein Signalling 4, domain 2"/>
    <property type="match status" value="1"/>
</dbReference>
<evidence type="ECO:0000259" key="2">
    <source>
        <dbReference type="SMART" id="SM00315"/>
    </source>
</evidence>
<organism evidence="3 4">
    <name type="scientific">Thelonectria olida</name>
    <dbReference type="NCBI Taxonomy" id="1576542"/>
    <lineage>
        <taxon>Eukaryota</taxon>
        <taxon>Fungi</taxon>
        <taxon>Dikarya</taxon>
        <taxon>Ascomycota</taxon>
        <taxon>Pezizomycotina</taxon>
        <taxon>Sordariomycetes</taxon>
        <taxon>Hypocreomycetidae</taxon>
        <taxon>Hypocreales</taxon>
        <taxon>Nectriaceae</taxon>
        <taxon>Thelonectria</taxon>
    </lineage>
</organism>
<dbReference type="OrthoDB" id="10266999at2759"/>
<dbReference type="SMART" id="SM00315">
    <property type="entry name" value="RGS"/>
    <property type="match status" value="1"/>
</dbReference>
<name>A0A9P8VUK2_9HYPO</name>
<dbReference type="InterPro" id="IPR036305">
    <property type="entry name" value="RGS_sf"/>
</dbReference>
<dbReference type="CDD" id="cd07440">
    <property type="entry name" value="RGS"/>
    <property type="match status" value="1"/>
</dbReference>
<feature type="compositionally biased region" description="Polar residues" evidence="1">
    <location>
        <begin position="176"/>
        <end position="192"/>
    </location>
</feature>
<gene>
    <name evidence="3" type="ORF">B0T10DRAFT_499681</name>
</gene>
<feature type="domain" description="RGS" evidence="2">
    <location>
        <begin position="16"/>
        <end position="147"/>
    </location>
</feature>
<keyword evidence="4" id="KW-1185">Reference proteome</keyword>
<protein>
    <submittedName>
        <fullName evidence="3">Regulator of G-protein signaling</fullName>
    </submittedName>
</protein>
<dbReference type="EMBL" id="JAGPYM010000045">
    <property type="protein sequence ID" value="KAH6873624.1"/>
    <property type="molecule type" value="Genomic_DNA"/>
</dbReference>
<evidence type="ECO:0000313" key="3">
    <source>
        <dbReference type="EMBL" id="KAH6873624.1"/>
    </source>
</evidence>
<dbReference type="AlphaFoldDB" id="A0A9P8VUK2"/>
<dbReference type="Proteomes" id="UP000777438">
    <property type="component" value="Unassembled WGS sequence"/>
</dbReference>
<accession>A0A9P8VUK2</accession>
<dbReference type="SUPFAM" id="SSF48097">
    <property type="entry name" value="Regulator of G-protein signaling, RGS"/>
    <property type="match status" value="1"/>
</dbReference>
<dbReference type="InterPro" id="IPR044926">
    <property type="entry name" value="RGS_subdomain_2"/>
</dbReference>
<dbReference type="Pfam" id="PF00615">
    <property type="entry name" value="RGS"/>
    <property type="match status" value="1"/>
</dbReference>
<dbReference type="InterPro" id="IPR016137">
    <property type="entry name" value="RGS"/>
</dbReference>
<evidence type="ECO:0000256" key="1">
    <source>
        <dbReference type="SAM" id="MobiDB-lite"/>
    </source>
</evidence>
<evidence type="ECO:0000313" key="4">
    <source>
        <dbReference type="Proteomes" id="UP000777438"/>
    </source>
</evidence>
<comment type="caution">
    <text evidence="3">The sequence shown here is derived from an EMBL/GenBank/DDBJ whole genome shotgun (WGS) entry which is preliminary data.</text>
</comment>
<sequence length="220" mass="25056">MEMDTTDPRHPTLSEILLDISPSPWTLRVFMTHLSQHHCEETLEFTLDAENHDFVYNQLAAESPMQRDRTDRVISSWQKLIRICVAPGGPRQVNISSRERDHVLNLPCGPLPPHPSELDQSRQIIYNLLNDSILVPFLESVSPMQHESPLEERIPSPDIHPQPSVSSRNARESEGSVDNGNRNSPLSDSTLHISPGGFHHVVAACKRYWERVRRYATLHP</sequence>
<proteinExistence type="predicted"/>